<dbReference type="InterPro" id="IPR003439">
    <property type="entry name" value="ABC_transporter-like_ATP-bd"/>
</dbReference>
<dbReference type="InterPro" id="IPR003593">
    <property type="entry name" value="AAA+_ATPase"/>
</dbReference>
<evidence type="ECO:0000256" key="1">
    <source>
        <dbReference type="ARBA" id="ARBA00005417"/>
    </source>
</evidence>
<protein>
    <submittedName>
        <fullName evidence="6">ATP-binding cassette domain-containing protein</fullName>
    </submittedName>
</protein>
<dbReference type="SUPFAM" id="SSF52540">
    <property type="entry name" value="P-loop containing nucleoside triphosphate hydrolases"/>
    <property type="match status" value="1"/>
</dbReference>
<dbReference type="SMART" id="SM00382">
    <property type="entry name" value="AAA"/>
    <property type="match status" value="1"/>
</dbReference>
<dbReference type="PANTHER" id="PTHR42711:SF5">
    <property type="entry name" value="ABC TRANSPORTER ATP-BINDING PROTEIN NATA"/>
    <property type="match status" value="1"/>
</dbReference>
<sequence length="232" mass="26197">MNLIEGKKLVKNFKNKPVIQGIDFEIKQGEILALIGPNGVGKSTTIAMLLGILPPDEGTIYYWRSDYKEHIGVQLQSTPFFEGYSARENLKLFAALYHIKLNDEEIEKKLIDCHLGEAGKTPAVKLSIGQQKRLAIGVTTVHRPELVVLDEPTAGLDPRSRYEIKEMIDALAKNNQTVLFSSHDMEEVEKLANRLIFMNHGKIIDQGSPAELIDKHQVENLEMLYLKFTEKN</sequence>
<dbReference type="Proteomes" id="UP000622405">
    <property type="component" value="Unassembled WGS sequence"/>
</dbReference>
<dbReference type="PROSITE" id="PS50893">
    <property type="entry name" value="ABC_TRANSPORTER_2"/>
    <property type="match status" value="1"/>
</dbReference>
<keyword evidence="3" id="KW-0547">Nucleotide-binding</keyword>
<accession>A0ABR6YUJ6</accession>
<comment type="caution">
    <text evidence="6">The sequence shown here is derived from an EMBL/GenBank/DDBJ whole genome shotgun (WGS) entry which is preliminary data.</text>
</comment>
<dbReference type="Gene3D" id="3.40.50.300">
    <property type="entry name" value="P-loop containing nucleotide triphosphate hydrolases"/>
    <property type="match status" value="1"/>
</dbReference>
<dbReference type="Pfam" id="PF00005">
    <property type="entry name" value="ABC_tran"/>
    <property type="match status" value="1"/>
</dbReference>
<proteinExistence type="inferred from homology"/>
<dbReference type="GO" id="GO:0005524">
    <property type="term" value="F:ATP binding"/>
    <property type="evidence" value="ECO:0007669"/>
    <property type="project" value="UniProtKB-KW"/>
</dbReference>
<dbReference type="PANTHER" id="PTHR42711">
    <property type="entry name" value="ABC TRANSPORTER ATP-BINDING PROTEIN"/>
    <property type="match status" value="1"/>
</dbReference>
<evidence type="ECO:0000313" key="6">
    <source>
        <dbReference type="EMBL" id="MBC3898845.1"/>
    </source>
</evidence>
<dbReference type="EMBL" id="WJBE01000003">
    <property type="protein sequence ID" value="MBC3898845.1"/>
    <property type="molecule type" value="Genomic_DNA"/>
</dbReference>
<evidence type="ECO:0000256" key="2">
    <source>
        <dbReference type="ARBA" id="ARBA00022448"/>
    </source>
</evidence>
<dbReference type="InterPro" id="IPR050763">
    <property type="entry name" value="ABC_transporter_ATP-binding"/>
</dbReference>
<dbReference type="RefSeq" id="WP_186893447.1">
    <property type="nucleotide sequence ID" value="NZ_WJBE01000003.1"/>
</dbReference>
<evidence type="ECO:0000256" key="4">
    <source>
        <dbReference type="ARBA" id="ARBA00022840"/>
    </source>
</evidence>
<evidence type="ECO:0000259" key="5">
    <source>
        <dbReference type="PROSITE" id="PS50893"/>
    </source>
</evidence>
<keyword evidence="7" id="KW-1185">Reference proteome</keyword>
<evidence type="ECO:0000313" key="7">
    <source>
        <dbReference type="Proteomes" id="UP000622405"/>
    </source>
</evidence>
<dbReference type="InterPro" id="IPR027417">
    <property type="entry name" value="P-loop_NTPase"/>
</dbReference>
<organism evidence="6 7">
    <name type="scientific">Acetobacterium malicum</name>
    <dbReference type="NCBI Taxonomy" id="52692"/>
    <lineage>
        <taxon>Bacteria</taxon>
        <taxon>Bacillati</taxon>
        <taxon>Bacillota</taxon>
        <taxon>Clostridia</taxon>
        <taxon>Eubacteriales</taxon>
        <taxon>Eubacteriaceae</taxon>
        <taxon>Acetobacterium</taxon>
    </lineage>
</organism>
<gene>
    <name evidence="6" type="ORF">GH811_04345</name>
</gene>
<comment type="similarity">
    <text evidence="1">Belongs to the ABC transporter superfamily.</text>
</comment>
<keyword evidence="2" id="KW-0813">Transport</keyword>
<keyword evidence="4 6" id="KW-0067">ATP-binding</keyword>
<dbReference type="CDD" id="cd03230">
    <property type="entry name" value="ABC_DR_subfamily_A"/>
    <property type="match status" value="1"/>
</dbReference>
<feature type="domain" description="ABC transporter" evidence="5">
    <location>
        <begin position="4"/>
        <end position="225"/>
    </location>
</feature>
<evidence type="ECO:0000256" key="3">
    <source>
        <dbReference type="ARBA" id="ARBA00022741"/>
    </source>
</evidence>
<name>A0ABR6YUJ6_9FIRM</name>
<reference evidence="6 7" key="1">
    <citation type="journal article" date="2020" name="mSystems">
        <title>Defining Genomic and Predicted Metabolic Features of the Acetobacterium Genus.</title>
        <authorList>
            <person name="Ross D.E."/>
            <person name="Marshall C.W."/>
            <person name="Gulliver D."/>
            <person name="May H.D."/>
            <person name="Norman R.S."/>
        </authorList>
    </citation>
    <scope>NUCLEOTIDE SEQUENCE [LARGE SCALE GENOMIC DNA]</scope>
    <source>
        <strain evidence="6 7">DSM 4132</strain>
    </source>
</reference>